<dbReference type="GO" id="GO:0046677">
    <property type="term" value="P:response to antibiotic"/>
    <property type="evidence" value="ECO:0007669"/>
    <property type="project" value="UniProtKB-KW"/>
</dbReference>
<evidence type="ECO:0000259" key="7">
    <source>
        <dbReference type="PROSITE" id="PS50850"/>
    </source>
</evidence>
<dbReference type="SUPFAM" id="SSF103473">
    <property type="entry name" value="MFS general substrate transporter"/>
    <property type="match status" value="1"/>
</dbReference>
<dbReference type="KEGG" id="sgs:AVL59_29265"/>
<evidence type="ECO:0000256" key="1">
    <source>
        <dbReference type="ARBA" id="ARBA00004651"/>
    </source>
</evidence>
<dbReference type="Pfam" id="PF07690">
    <property type="entry name" value="MFS_1"/>
    <property type="match status" value="1"/>
</dbReference>
<dbReference type="InterPro" id="IPR011701">
    <property type="entry name" value="MFS"/>
</dbReference>
<dbReference type="InterPro" id="IPR036259">
    <property type="entry name" value="MFS_trans_sf"/>
</dbReference>
<dbReference type="PANTHER" id="PTHR42718:SF39">
    <property type="entry name" value="ACTINORHODIN TRANSPORTER-RELATED"/>
    <property type="match status" value="1"/>
</dbReference>
<evidence type="ECO:0000256" key="4">
    <source>
        <dbReference type="ARBA" id="ARBA00023136"/>
    </source>
</evidence>
<dbReference type="AlphaFoldDB" id="A0A1B1B2P2"/>
<feature type="transmembrane region" description="Helical" evidence="6">
    <location>
        <begin position="117"/>
        <end position="138"/>
    </location>
</feature>
<organism evidence="8 9">
    <name type="scientific">Streptomyces griseochromogenes</name>
    <dbReference type="NCBI Taxonomy" id="68214"/>
    <lineage>
        <taxon>Bacteria</taxon>
        <taxon>Bacillati</taxon>
        <taxon>Actinomycetota</taxon>
        <taxon>Actinomycetes</taxon>
        <taxon>Kitasatosporales</taxon>
        <taxon>Streptomycetaceae</taxon>
        <taxon>Streptomyces</taxon>
    </lineage>
</organism>
<dbReference type="InterPro" id="IPR005829">
    <property type="entry name" value="Sugar_transporter_CS"/>
</dbReference>
<dbReference type="PRINTS" id="PR01036">
    <property type="entry name" value="TCRTETB"/>
</dbReference>
<comment type="subcellular location">
    <subcellularLocation>
        <location evidence="1">Cell membrane</location>
        <topology evidence="1">Multi-pass membrane protein</topology>
    </subcellularLocation>
</comment>
<dbReference type="PANTHER" id="PTHR42718">
    <property type="entry name" value="MAJOR FACILITATOR SUPERFAMILY MULTIDRUG TRANSPORTER MFSC"/>
    <property type="match status" value="1"/>
</dbReference>
<sequence length="488" mass="50760">MSNASRTLKAAPSAQPGPGEAVPWAALSTVMIGMFMAILDSYIVVVAGPAIQTDLKATASQLQWVLAGYQLSYAVFMITGGRLADLYGRKRVFIIGTAVFTLSSIACAMAGDPSVLIGARIVQGLGAALMVPQVFAVITLTVSERNRHRVFGVLGVVLGMASVSGQLVGGLLIGANLFGSDWRSVFWVNVPIGIATILLALKCVPESRAEQTRKLDVPGVLALSAALLLLTYPLIQGRDAGWPWWTWACFAGSAVAFALFVALERAVDRRGGEPLIKLSLFAQRSFSLGIVLVLAVYALLTSYYLSLSVSMQDGLGMSALDSGLVYTPAAVTFFVCSLIAGRIVPKYGRRVLEVGAVVLAVGYLTTAVVLLSGPRLTPLLIVPTLMLQSVGGGLLITPLLNTVLARIDPQSAGMASGSLSTAQQVGAALGVAVVGAVFFHSFQTGAASGDKAHAAGHAFALTSLTTFAIAALAALLVFLLPKTPQTKA</sequence>
<evidence type="ECO:0000256" key="2">
    <source>
        <dbReference type="ARBA" id="ARBA00022692"/>
    </source>
</evidence>
<accession>A0A1B1B2P2</accession>
<feature type="transmembrane region" description="Helical" evidence="6">
    <location>
        <begin position="425"/>
        <end position="442"/>
    </location>
</feature>
<keyword evidence="3 6" id="KW-1133">Transmembrane helix</keyword>
<evidence type="ECO:0000313" key="9">
    <source>
        <dbReference type="Proteomes" id="UP000092659"/>
    </source>
</evidence>
<dbReference type="GO" id="GO:0022857">
    <property type="term" value="F:transmembrane transporter activity"/>
    <property type="evidence" value="ECO:0007669"/>
    <property type="project" value="InterPro"/>
</dbReference>
<reference evidence="8 9" key="1">
    <citation type="submission" date="2016-06" db="EMBL/GenBank/DDBJ databases">
        <title>Complete genome sequence of Streptomyces griseochromogenes ATCC 14511, the Blasticidin S producer.</title>
        <authorList>
            <person name="Wu L."/>
        </authorList>
    </citation>
    <scope>NUCLEOTIDE SEQUENCE [LARGE SCALE GENOMIC DNA]</scope>
    <source>
        <strain evidence="8 9">ATCC 14511</strain>
    </source>
</reference>
<evidence type="ECO:0000256" key="3">
    <source>
        <dbReference type="ARBA" id="ARBA00022989"/>
    </source>
</evidence>
<feature type="transmembrane region" description="Helical" evidence="6">
    <location>
        <begin position="21"/>
        <end position="50"/>
    </location>
</feature>
<dbReference type="OrthoDB" id="783189at2"/>
<feature type="transmembrane region" description="Helical" evidence="6">
    <location>
        <begin position="285"/>
        <end position="305"/>
    </location>
</feature>
<feature type="transmembrane region" description="Helical" evidence="6">
    <location>
        <begin position="379"/>
        <end position="404"/>
    </location>
</feature>
<dbReference type="Gene3D" id="1.20.1720.10">
    <property type="entry name" value="Multidrug resistance protein D"/>
    <property type="match status" value="1"/>
</dbReference>
<keyword evidence="4 6" id="KW-0472">Membrane</keyword>
<gene>
    <name evidence="8" type="ORF">AVL59_29265</name>
</gene>
<proteinExistence type="predicted"/>
<feature type="transmembrane region" description="Helical" evidence="6">
    <location>
        <begin position="351"/>
        <end position="373"/>
    </location>
</feature>
<dbReference type="EMBL" id="CP016279">
    <property type="protein sequence ID" value="ANP53087.1"/>
    <property type="molecule type" value="Genomic_DNA"/>
</dbReference>
<evidence type="ECO:0000256" key="6">
    <source>
        <dbReference type="SAM" id="Phobius"/>
    </source>
</evidence>
<protein>
    <submittedName>
        <fullName evidence="8">MFS transporter</fullName>
    </submittedName>
</protein>
<dbReference type="Proteomes" id="UP000092659">
    <property type="component" value="Chromosome"/>
</dbReference>
<keyword evidence="5" id="KW-0046">Antibiotic resistance</keyword>
<feature type="transmembrane region" description="Helical" evidence="6">
    <location>
        <begin position="92"/>
        <end position="111"/>
    </location>
</feature>
<feature type="transmembrane region" description="Helical" evidence="6">
    <location>
        <begin position="454"/>
        <end position="480"/>
    </location>
</feature>
<keyword evidence="2 6" id="KW-0812">Transmembrane</keyword>
<dbReference type="GO" id="GO:0005886">
    <property type="term" value="C:plasma membrane"/>
    <property type="evidence" value="ECO:0007669"/>
    <property type="project" value="UniProtKB-SubCell"/>
</dbReference>
<feature type="transmembrane region" description="Helical" evidence="6">
    <location>
        <begin position="150"/>
        <end position="173"/>
    </location>
</feature>
<evidence type="ECO:0000256" key="5">
    <source>
        <dbReference type="ARBA" id="ARBA00023251"/>
    </source>
</evidence>
<dbReference type="RefSeq" id="WP_067310301.1">
    <property type="nucleotide sequence ID" value="NZ_JBIRRS010000013.1"/>
</dbReference>
<dbReference type="PROSITE" id="PS00216">
    <property type="entry name" value="SUGAR_TRANSPORT_1"/>
    <property type="match status" value="1"/>
</dbReference>
<feature type="domain" description="Major facilitator superfamily (MFS) profile" evidence="7">
    <location>
        <begin position="26"/>
        <end position="485"/>
    </location>
</feature>
<feature type="transmembrane region" description="Helical" evidence="6">
    <location>
        <begin position="325"/>
        <end position="344"/>
    </location>
</feature>
<dbReference type="CDD" id="cd17321">
    <property type="entry name" value="MFS_MMR_MDR_like"/>
    <property type="match status" value="1"/>
</dbReference>
<dbReference type="InterPro" id="IPR020846">
    <property type="entry name" value="MFS_dom"/>
</dbReference>
<evidence type="ECO:0000313" key="8">
    <source>
        <dbReference type="EMBL" id="ANP53087.1"/>
    </source>
</evidence>
<name>A0A1B1B2P2_9ACTN</name>
<dbReference type="PROSITE" id="PS50850">
    <property type="entry name" value="MFS"/>
    <property type="match status" value="1"/>
</dbReference>
<dbReference type="Gene3D" id="1.20.1250.20">
    <property type="entry name" value="MFS general substrate transporter like domains"/>
    <property type="match status" value="1"/>
</dbReference>
<feature type="transmembrane region" description="Helical" evidence="6">
    <location>
        <begin position="215"/>
        <end position="232"/>
    </location>
</feature>
<feature type="transmembrane region" description="Helical" evidence="6">
    <location>
        <begin position="185"/>
        <end position="203"/>
    </location>
</feature>
<feature type="transmembrane region" description="Helical" evidence="6">
    <location>
        <begin position="244"/>
        <end position="264"/>
    </location>
</feature>